<gene>
    <name evidence="1" type="ORF">CSSPJE1EN1_LOCUS10063</name>
</gene>
<organism evidence="1 2">
    <name type="scientific">Sphagnum jensenii</name>
    <dbReference type="NCBI Taxonomy" id="128206"/>
    <lineage>
        <taxon>Eukaryota</taxon>
        <taxon>Viridiplantae</taxon>
        <taxon>Streptophyta</taxon>
        <taxon>Embryophyta</taxon>
        <taxon>Bryophyta</taxon>
        <taxon>Sphagnophytina</taxon>
        <taxon>Sphagnopsida</taxon>
        <taxon>Sphagnales</taxon>
        <taxon>Sphagnaceae</taxon>
        <taxon>Sphagnum</taxon>
    </lineage>
</organism>
<dbReference type="PANTHER" id="PTHR36513:SF1">
    <property type="entry name" value="TRANSMEMBRANE PROTEIN"/>
    <property type="match status" value="1"/>
</dbReference>
<name>A0ABP0WGQ8_9BRYO</name>
<dbReference type="EMBL" id="OZ020111">
    <property type="protein sequence ID" value="CAK9264585.1"/>
    <property type="molecule type" value="Genomic_DNA"/>
</dbReference>
<dbReference type="Gene3D" id="3.40.50.1820">
    <property type="entry name" value="alpha/beta hydrolase"/>
    <property type="match status" value="1"/>
</dbReference>
<protein>
    <recommendedName>
        <fullName evidence="3">Alpha/beta hydrolase</fullName>
    </recommendedName>
</protein>
<dbReference type="InterPro" id="IPR010297">
    <property type="entry name" value="DUF900_hydrolase"/>
</dbReference>
<dbReference type="Proteomes" id="UP001497444">
    <property type="component" value="Chromosome 16"/>
</dbReference>
<accession>A0ABP0WGQ8</accession>
<dbReference type="Pfam" id="PF05990">
    <property type="entry name" value="DUF900"/>
    <property type="match status" value="1"/>
</dbReference>
<keyword evidence="2" id="KW-1185">Reference proteome</keyword>
<sequence>MVLFSIEMRPLILVAASALGVAAAWAVNFRARLRRVGHHLLPRFFLLIALYERLPELTSIYGDEREWESFSDKILSCLSKIRDAADGMSLNDQEPQAVQTELGSRNGQELLHTASSWNVERSVHRVSDAVDRCLLPYLQSQEEVAMLLRDYLPKPKQSWEAFIDTKLEDSEKAFFGLNQHHANIDDELEALKACGRLVIQFISEIQNVSKVIKGATRGSKEKAPDTRRKQRPNFYTEVKVFYATDRKITEDAEYVGERSVERGLHYGLVVVGIPNVHKAGYLEAPTGNSEEANPLKHVVILSIDTTLRGDRTGFIRKINEELDQKGSGFKHNIFLYIHGYNVHHKDAIKRAAQLKYDLQLEGVVIVYSWPSKGTLWGYQHDGEVIKLTASYLESFIQTILSEVCSDAKVHILAHSMGNRALIKALQGIQPRNDSLPQPMGSLTNVIFAAADETRTEFENMVTSLRRGTEGAKVPPRITVYSSICDIALHTSKMLHWKVRLGDTRSFFERPNREDNSPDVVEDNSPDVVDASGVDASRVHHSYYGDVPEVIRDIQELLTSSSAEERARQGNAVIKPVSYNDKLFYAFNPKMLKKVFHSLKVQLER</sequence>
<dbReference type="PANTHER" id="PTHR36513">
    <property type="entry name" value="ABC TRANSMEMBRANE TYPE-1 DOMAIN-CONTAINING PROTEIN"/>
    <property type="match status" value="1"/>
</dbReference>
<evidence type="ECO:0008006" key="3">
    <source>
        <dbReference type="Google" id="ProtNLM"/>
    </source>
</evidence>
<proteinExistence type="predicted"/>
<evidence type="ECO:0000313" key="1">
    <source>
        <dbReference type="EMBL" id="CAK9264585.1"/>
    </source>
</evidence>
<reference evidence="1" key="1">
    <citation type="submission" date="2024-02" db="EMBL/GenBank/DDBJ databases">
        <authorList>
            <consortium name="ELIXIR-Norway"/>
            <consortium name="Elixir Norway"/>
        </authorList>
    </citation>
    <scope>NUCLEOTIDE SEQUENCE</scope>
</reference>
<dbReference type="InterPro" id="IPR029058">
    <property type="entry name" value="AB_hydrolase_fold"/>
</dbReference>
<evidence type="ECO:0000313" key="2">
    <source>
        <dbReference type="Proteomes" id="UP001497444"/>
    </source>
</evidence>